<dbReference type="InterPro" id="IPR000531">
    <property type="entry name" value="Beta-barrel_TonB"/>
</dbReference>
<keyword evidence="6" id="KW-0998">Cell outer membrane</keyword>
<keyword evidence="3" id="KW-0410">Iron transport</keyword>
<evidence type="ECO:0000256" key="3">
    <source>
        <dbReference type="ARBA" id="ARBA00022496"/>
    </source>
</evidence>
<dbReference type="InterPro" id="IPR011662">
    <property type="entry name" value="Secretin/TonB_short_N"/>
</dbReference>
<keyword evidence="10" id="KW-0675">Receptor</keyword>
<dbReference type="GO" id="GO:0006826">
    <property type="term" value="P:iron ion transport"/>
    <property type="evidence" value="ECO:0007669"/>
    <property type="project" value="UniProtKB-KW"/>
</dbReference>
<name>A0A7W9F9M9_9CAUL</name>
<dbReference type="PANTHER" id="PTHR40980">
    <property type="entry name" value="PLUG DOMAIN-CONTAINING PROTEIN"/>
    <property type="match status" value="1"/>
</dbReference>
<gene>
    <name evidence="10" type="ORF">GGQ93_002959</name>
</gene>
<dbReference type="EMBL" id="JACHOQ010000011">
    <property type="protein sequence ID" value="MBB5741220.1"/>
    <property type="molecule type" value="Genomic_DNA"/>
</dbReference>
<accession>A0A7W9F9M9</accession>
<dbReference type="AlphaFoldDB" id="A0A7W9F9M9"/>
<comment type="caution">
    <text evidence="10">The sequence shown here is derived from an EMBL/GenBank/DDBJ whole genome shotgun (WGS) entry which is preliminary data.</text>
</comment>
<keyword evidence="3" id="KW-0406">Ion transport</keyword>
<evidence type="ECO:0000256" key="7">
    <source>
        <dbReference type="RuleBase" id="RU003357"/>
    </source>
</evidence>
<keyword evidence="8" id="KW-0732">Signal</keyword>
<keyword evidence="7" id="KW-0798">TonB box</keyword>
<dbReference type="SMART" id="SM00965">
    <property type="entry name" value="STN"/>
    <property type="match status" value="1"/>
</dbReference>
<evidence type="ECO:0000256" key="1">
    <source>
        <dbReference type="ARBA" id="ARBA00004442"/>
    </source>
</evidence>
<dbReference type="Gene3D" id="2.170.130.10">
    <property type="entry name" value="TonB-dependent receptor, plug domain"/>
    <property type="match status" value="1"/>
</dbReference>
<evidence type="ECO:0000313" key="10">
    <source>
        <dbReference type="EMBL" id="MBB5741220.1"/>
    </source>
</evidence>
<reference evidence="10 11" key="1">
    <citation type="submission" date="2020-08" db="EMBL/GenBank/DDBJ databases">
        <title>Genomic Encyclopedia of Type Strains, Phase IV (KMG-IV): sequencing the most valuable type-strain genomes for metagenomic binning, comparative biology and taxonomic classification.</title>
        <authorList>
            <person name="Goeker M."/>
        </authorList>
    </citation>
    <scope>NUCLEOTIDE SEQUENCE [LARGE SCALE GENOMIC DNA]</scope>
    <source>
        <strain evidence="10 11">DSM 4731</strain>
    </source>
</reference>
<dbReference type="Proteomes" id="UP000527324">
    <property type="component" value="Unassembled WGS sequence"/>
</dbReference>
<keyword evidence="2" id="KW-0813">Transport</keyword>
<comment type="similarity">
    <text evidence="7">Belongs to the TonB-dependent receptor family.</text>
</comment>
<dbReference type="SUPFAM" id="SSF56935">
    <property type="entry name" value="Porins"/>
    <property type="match status" value="1"/>
</dbReference>
<dbReference type="PANTHER" id="PTHR40980:SF4">
    <property type="entry name" value="TONB-DEPENDENT RECEPTOR-LIKE BETA-BARREL DOMAIN-CONTAINING PROTEIN"/>
    <property type="match status" value="1"/>
</dbReference>
<dbReference type="InterPro" id="IPR012910">
    <property type="entry name" value="Plug_dom"/>
</dbReference>
<evidence type="ECO:0000256" key="8">
    <source>
        <dbReference type="SAM" id="SignalP"/>
    </source>
</evidence>
<dbReference type="Pfam" id="PF00593">
    <property type="entry name" value="TonB_dep_Rec_b-barrel"/>
    <property type="match status" value="1"/>
</dbReference>
<dbReference type="NCBIfam" id="TIGR01782">
    <property type="entry name" value="TonB-Xanth-Caul"/>
    <property type="match status" value="1"/>
</dbReference>
<dbReference type="Gene3D" id="2.40.170.20">
    <property type="entry name" value="TonB-dependent receptor, beta-barrel domain"/>
    <property type="match status" value="1"/>
</dbReference>
<evidence type="ECO:0000256" key="2">
    <source>
        <dbReference type="ARBA" id="ARBA00022448"/>
    </source>
</evidence>
<dbReference type="Pfam" id="PF07660">
    <property type="entry name" value="STN"/>
    <property type="match status" value="1"/>
</dbReference>
<sequence length="1084" mass="116819">MTKRIYDFHASALAVAIAAGACAAVVTPAAATAPAASDAAAPIAFNIPPGALGEALIRLSRATGLTVVADPEVVAGRTTQGAVGRLTVEQALDQLLRGQDLSYQRRSNVVVIRPAARAPQAATDRAVRQADQQAAAQLEEVVVVGTRRDAGFRAFQAIQPISMLSAADLQHTATHNAAEILGLLPSVNVMQNGSSFLSGSNAYAIDGASRGEGQFVSIRGMNAEYNVTLLNGVEVAQAQAYSRAVQLNLLPPAAVQTVVLRKTSTPDMNGDAIGGTIDFRTPTAFDFSGRSRGSVSVSGRLESQALRLDADGAGQGVAAEYGRKLDAEERFGVYASGYYSVRNYANSLMGGLQAAASGDDSRAYAVVDADGNNPAGVDPISNILLAGMNIGVSSGRTEMWGGTLSLDWRPDADTSVYLRGTSARYFTTQNSSLNQIIGEHAVNREGRSPFKTDLDGNFILDRNGAKIVSDNVYKTDAAGGYILDADGNKVFQGKYIDLGGGRYGTTIPFVSNRLWYETNPERAELITLSLGMDKQANGWTFAPNAFYSQGRNDRPDHLELWTTSVPIGGASAGASPFGRPTLVSYNSSGYPVPQLTPDMERAASSPGSMPAACCYEKTTGLSEQTKYGAKLDVSRERDGDFARLISGGLRYVRSSRDVSNRDWTVNEPNPLATIADDRRLLKGYFPGFPGQYDYPIPDFDLDELSRRFGALTDTQAKLDAASDICTGSDSAWKVVTNENCNTLSGSEAVWAGYISTLSVFGDAQVVAGLRYEKSIIHNRYWVRQWNEAGDEVLGAFDSNRSAYSKLLPSIALTYRPSDRSVYRASLWTSYTRPPFFQLGGSATQTYDPATRVTSITRGNPDLKAIDAINFDVSGGWTFDQHGYLNIGAYYKHLSNYIYGSGSNYVNTERGQISRVIVNQPRNGGDGDLFGVEFEGQQKLGALNPVLDGFSIGGNLTLQHSEVDIGAEWGRHQRMQNAPNVTGNIGVFYADDRFTLDLLYRYTSDFLQKYDLFSTGSSWSDVWVRPTRRVDLHAGYRLGAVDLDLSIANLTGTHSYWSHVGRNSSAISDIVQSGRTALLTAKYSF</sequence>
<evidence type="ECO:0000259" key="9">
    <source>
        <dbReference type="SMART" id="SM00965"/>
    </source>
</evidence>
<dbReference type="InterPro" id="IPR010104">
    <property type="entry name" value="TonB_rcpt_bac"/>
</dbReference>
<keyword evidence="11" id="KW-1185">Reference proteome</keyword>
<organism evidence="10 11">
    <name type="scientific">Brevundimonas aurantiaca</name>
    <dbReference type="NCBI Taxonomy" id="74316"/>
    <lineage>
        <taxon>Bacteria</taxon>
        <taxon>Pseudomonadati</taxon>
        <taxon>Pseudomonadota</taxon>
        <taxon>Alphaproteobacteria</taxon>
        <taxon>Caulobacterales</taxon>
        <taxon>Caulobacteraceae</taxon>
        <taxon>Brevundimonas</taxon>
    </lineage>
</organism>
<keyword evidence="5 7" id="KW-0472">Membrane</keyword>
<evidence type="ECO:0000313" key="11">
    <source>
        <dbReference type="Proteomes" id="UP000527324"/>
    </source>
</evidence>
<comment type="subcellular location">
    <subcellularLocation>
        <location evidence="1 7">Cell outer membrane</location>
    </subcellularLocation>
</comment>
<dbReference type="GO" id="GO:0009279">
    <property type="term" value="C:cell outer membrane"/>
    <property type="evidence" value="ECO:0007669"/>
    <property type="project" value="UniProtKB-SubCell"/>
</dbReference>
<proteinExistence type="inferred from homology"/>
<dbReference type="PROSITE" id="PS51257">
    <property type="entry name" value="PROKAR_LIPOPROTEIN"/>
    <property type="match status" value="1"/>
</dbReference>
<dbReference type="RefSeq" id="WP_183217994.1">
    <property type="nucleotide sequence ID" value="NZ_CAJFZW010000021.1"/>
</dbReference>
<evidence type="ECO:0000256" key="5">
    <source>
        <dbReference type="ARBA" id="ARBA00023136"/>
    </source>
</evidence>
<feature type="chain" id="PRO_5031418688" evidence="8">
    <location>
        <begin position="24"/>
        <end position="1084"/>
    </location>
</feature>
<dbReference type="Pfam" id="PF07715">
    <property type="entry name" value="Plug"/>
    <property type="match status" value="1"/>
</dbReference>
<dbReference type="InterPro" id="IPR036942">
    <property type="entry name" value="Beta-barrel_TonB_sf"/>
</dbReference>
<evidence type="ECO:0000256" key="6">
    <source>
        <dbReference type="ARBA" id="ARBA00023237"/>
    </source>
</evidence>
<evidence type="ECO:0000256" key="4">
    <source>
        <dbReference type="ARBA" id="ARBA00023004"/>
    </source>
</evidence>
<keyword evidence="4" id="KW-0408">Iron</keyword>
<dbReference type="Gene3D" id="3.55.50.30">
    <property type="match status" value="1"/>
</dbReference>
<feature type="domain" description="Secretin/TonB short N-terminal" evidence="9">
    <location>
        <begin position="65"/>
        <end position="115"/>
    </location>
</feature>
<feature type="signal peptide" evidence="8">
    <location>
        <begin position="1"/>
        <end position="23"/>
    </location>
</feature>
<protein>
    <submittedName>
        <fullName evidence="10">TonB-dependent receptor</fullName>
    </submittedName>
</protein>
<dbReference type="InterPro" id="IPR037066">
    <property type="entry name" value="Plug_dom_sf"/>
</dbReference>